<name>A0A7K4AKX7_METSH</name>
<evidence type="ECO:0000256" key="1">
    <source>
        <dbReference type="SAM" id="MobiDB-lite"/>
    </source>
</evidence>
<organism evidence="2 3">
    <name type="scientific">Methanothrix soehngenii</name>
    <name type="common">Methanosaeta concilii</name>
    <dbReference type="NCBI Taxonomy" id="2223"/>
    <lineage>
        <taxon>Archaea</taxon>
        <taxon>Methanobacteriati</taxon>
        <taxon>Methanobacteriota</taxon>
        <taxon>Stenosarchaea group</taxon>
        <taxon>Methanomicrobia</taxon>
        <taxon>Methanotrichales</taxon>
        <taxon>Methanotrichaceae</taxon>
        <taxon>Methanothrix</taxon>
    </lineage>
</organism>
<evidence type="ECO:0000313" key="3">
    <source>
        <dbReference type="Proteomes" id="UP000544742"/>
    </source>
</evidence>
<reference evidence="2 3" key="1">
    <citation type="journal article" date="2020" name="Biotechnol. Biofuels">
        <title>New insights from the biogas microbiome by comprehensive genome-resolved metagenomics of nearly 1600 species originating from multiple anaerobic digesters.</title>
        <authorList>
            <person name="Campanaro S."/>
            <person name="Treu L."/>
            <person name="Rodriguez-R L.M."/>
            <person name="Kovalovszki A."/>
            <person name="Ziels R.M."/>
            <person name="Maus I."/>
            <person name="Zhu X."/>
            <person name="Kougias P.G."/>
            <person name="Basile A."/>
            <person name="Luo G."/>
            <person name="Schluter A."/>
            <person name="Konstantinidis K.T."/>
            <person name="Angelidaki I."/>
        </authorList>
    </citation>
    <scope>NUCLEOTIDE SEQUENCE [LARGE SCALE GENOMIC DNA]</scope>
    <source>
        <strain evidence="2">AS27yjCOA_157</strain>
    </source>
</reference>
<accession>A0A7K4AKX7</accession>
<dbReference type="EMBL" id="JAAYUN010000220">
    <property type="protein sequence ID" value="NLJ23676.1"/>
    <property type="molecule type" value="Genomic_DNA"/>
</dbReference>
<feature type="region of interest" description="Disordered" evidence="1">
    <location>
        <begin position="125"/>
        <end position="211"/>
    </location>
</feature>
<gene>
    <name evidence="2" type="ORF">GX426_11325</name>
</gene>
<protein>
    <submittedName>
        <fullName evidence="2">Uncharacterized protein</fullName>
    </submittedName>
</protein>
<dbReference type="RefSeq" id="WP_013719568.1">
    <property type="nucleotide sequence ID" value="NZ_DAITGN010000002.1"/>
</dbReference>
<dbReference type="Proteomes" id="UP000544742">
    <property type="component" value="Unassembled WGS sequence"/>
</dbReference>
<dbReference type="AlphaFoldDB" id="A0A7K4AKX7"/>
<sequence>MKHLGLVWVLLLLGIGALMGPATAQLTAGQSVPPSVNLGDSAMVTVTLTYYGNNATQAVITPGLPPGIETSYPQGQTAQLYPGITAPISYPIRAIQCGTYVIASHVSYSEDGTWRNLWLESPLTVIGQPTPQPGQMDPAGMGPLPGDTPQGMNGSESYPPGSVPANQSVWEPNSPLPISPDDNGDAHPGDAPDLQDQTPDQMPETDKNRNH</sequence>
<proteinExistence type="predicted"/>
<comment type="caution">
    <text evidence="2">The sequence shown here is derived from an EMBL/GenBank/DDBJ whole genome shotgun (WGS) entry which is preliminary data.</text>
</comment>
<evidence type="ECO:0000313" key="2">
    <source>
        <dbReference type="EMBL" id="NLJ23676.1"/>
    </source>
</evidence>
<dbReference type="GeneID" id="10461465"/>